<evidence type="ECO:0000256" key="2">
    <source>
        <dbReference type="ARBA" id="ARBA00022649"/>
    </source>
</evidence>
<name>A0A6P1SYS3_9RHOB</name>
<keyword evidence="1" id="KW-0678">Repressor</keyword>
<accession>A0A6P1SYS3</accession>
<dbReference type="InterPro" id="IPR016181">
    <property type="entry name" value="Acyl_CoA_acyltransferase"/>
</dbReference>
<feature type="domain" description="N-acetyltransferase" evidence="6">
    <location>
        <begin position="9"/>
        <end position="174"/>
    </location>
</feature>
<keyword evidence="2" id="KW-1277">Toxin-antitoxin system</keyword>
<keyword evidence="8" id="KW-1185">Reference proteome</keyword>
<dbReference type="PANTHER" id="PTHR36449:SF1">
    <property type="entry name" value="ACETYLTRANSFERASE"/>
    <property type="match status" value="1"/>
</dbReference>
<dbReference type="CDD" id="cd04301">
    <property type="entry name" value="NAT_SF"/>
    <property type="match status" value="1"/>
</dbReference>
<dbReference type="AlphaFoldDB" id="A0A6P1SYS3"/>
<dbReference type="Gene3D" id="3.40.630.30">
    <property type="match status" value="1"/>
</dbReference>
<dbReference type="SUPFAM" id="SSF55729">
    <property type="entry name" value="Acyl-CoA N-acyltransferases (Nat)"/>
    <property type="match status" value="1"/>
</dbReference>
<keyword evidence="4" id="KW-0012">Acyltransferase</keyword>
<proteinExistence type="predicted"/>
<evidence type="ECO:0000256" key="4">
    <source>
        <dbReference type="ARBA" id="ARBA00023315"/>
    </source>
</evidence>
<reference evidence="7 8" key="1">
    <citation type="submission" date="2019-12" db="EMBL/GenBank/DDBJ databases">
        <title>Complete genome sequence of Algicella marina strain 9Alg 56(T) isolated from the red alga Tichocarpus crinitus.</title>
        <authorList>
            <person name="Kim S.-G."/>
            <person name="Nedashkovskaya O.I."/>
        </authorList>
    </citation>
    <scope>NUCLEOTIDE SEQUENCE [LARGE SCALE GENOMIC DNA]</scope>
    <source>
        <strain evidence="7 8">9Alg 56</strain>
    </source>
</reference>
<evidence type="ECO:0000313" key="7">
    <source>
        <dbReference type="EMBL" id="QHQ34887.1"/>
    </source>
</evidence>
<evidence type="ECO:0000256" key="1">
    <source>
        <dbReference type="ARBA" id="ARBA00022491"/>
    </source>
</evidence>
<evidence type="ECO:0000313" key="8">
    <source>
        <dbReference type="Proteomes" id="UP000464495"/>
    </source>
</evidence>
<dbReference type="KEGG" id="amaq:GO499_06565"/>
<dbReference type="Proteomes" id="UP000464495">
    <property type="component" value="Chromosome"/>
</dbReference>
<evidence type="ECO:0000256" key="3">
    <source>
        <dbReference type="ARBA" id="ARBA00022679"/>
    </source>
</evidence>
<organism evidence="7 8">
    <name type="scientific">Algicella marina</name>
    <dbReference type="NCBI Taxonomy" id="2683284"/>
    <lineage>
        <taxon>Bacteria</taxon>
        <taxon>Pseudomonadati</taxon>
        <taxon>Pseudomonadota</taxon>
        <taxon>Alphaproteobacteria</taxon>
        <taxon>Rhodobacterales</taxon>
        <taxon>Paracoccaceae</taxon>
        <taxon>Algicella</taxon>
    </lineage>
</organism>
<dbReference type="PANTHER" id="PTHR36449">
    <property type="entry name" value="ACETYLTRANSFERASE-RELATED"/>
    <property type="match status" value="1"/>
</dbReference>
<dbReference type="InterPro" id="IPR000182">
    <property type="entry name" value="GNAT_dom"/>
</dbReference>
<dbReference type="PROSITE" id="PS51186">
    <property type="entry name" value="GNAT"/>
    <property type="match status" value="1"/>
</dbReference>
<dbReference type="RefSeq" id="WP_161861453.1">
    <property type="nucleotide sequence ID" value="NZ_CP046620.1"/>
</dbReference>
<evidence type="ECO:0000256" key="5">
    <source>
        <dbReference type="ARBA" id="ARBA00049880"/>
    </source>
</evidence>
<comment type="catalytic activity">
    <reaction evidence="5">
        <text>glycyl-tRNA(Gly) + acetyl-CoA = N-acetylglycyl-tRNA(Gly) + CoA + H(+)</text>
        <dbReference type="Rhea" id="RHEA:81867"/>
        <dbReference type="Rhea" id="RHEA-COMP:9683"/>
        <dbReference type="Rhea" id="RHEA-COMP:19766"/>
        <dbReference type="ChEBI" id="CHEBI:15378"/>
        <dbReference type="ChEBI" id="CHEBI:57287"/>
        <dbReference type="ChEBI" id="CHEBI:57288"/>
        <dbReference type="ChEBI" id="CHEBI:78522"/>
        <dbReference type="ChEBI" id="CHEBI:232036"/>
    </reaction>
</comment>
<keyword evidence="3 7" id="KW-0808">Transferase</keyword>
<protein>
    <submittedName>
        <fullName evidence="7">GNAT family N-acetyltransferase</fullName>
    </submittedName>
</protein>
<evidence type="ECO:0000259" key="6">
    <source>
        <dbReference type="PROSITE" id="PS51186"/>
    </source>
</evidence>
<dbReference type="EMBL" id="CP046620">
    <property type="protein sequence ID" value="QHQ34887.1"/>
    <property type="molecule type" value="Genomic_DNA"/>
</dbReference>
<gene>
    <name evidence="7" type="ORF">GO499_06565</name>
</gene>
<dbReference type="Pfam" id="PF13508">
    <property type="entry name" value="Acetyltransf_7"/>
    <property type="match status" value="1"/>
</dbReference>
<dbReference type="GO" id="GO:0016747">
    <property type="term" value="F:acyltransferase activity, transferring groups other than amino-acyl groups"/>
    <property type="evidence" value="ECO:0007669"/>
    <property type="project" value="InterPro"/>
</dbReference>
<sequence length="176" mass="20149">MPADDDTEYELRELRPGDKVGSISMGCEIYIPLKTFLKNHAKKYQEQYLAKTYVIRKDNQDVVIAYVTLVCGEIVHELDENELDGAQFTHKQYPALKLARLAIDRRYRGCGLGRNLVDFSVGRARHIAKAAGCRFVVVDAKKPSVEFYEKCGFRLIDTPANIQRNEPVMFFDLKKT</sequence>